<dbReference type="EMBL" id="AP028978">
    <property type="protein sequence ID" value="BET95527.1"/>
    <property type="molecule type" value="Genomic_DNA"/>
</dbReference>
<protein>
    <submittedName>
        <fullName evidence="1">Uncharacterized protein</fullName>
    </submittedName>
</protein>
<sequence>MTAYDDELVLKTEELVQPCDELDLLRYLHRARRPLPYEKHIGTSAMTDVISEMNRQDGKWGANRNLSPFVWQTILSEEIGEFAQAILHDESGGSSSAANY</sequence>
<organism evidence="1 2">
    <name type="scientific">Xenorhabdus taiwanensis</name>
    <dbReference type="NCBI Taxonomy" id="3085177"/>
    <lineage>
        <taxon>Bacteria</taxon>
        <taxon>Pseudomonadati</taxon>
        <taxon>Pseudomonadota</taxon>
        <taxon>Gammaproteobacteria</taxon>
        <taxon>Enterobacterales</taxon>
        <taxon>Morganellaceae</taxon>
        <taxon>Xenorhabdus</taxon>
    </lineage>
</organism>
<evidence type="ECO:0000313" key="2">
    <source>
        <dbReference type="Proteomes" id="UP001529514"/>
    </source>
</evidence>
<dbReference type="Proteomes" id="UP001529514">
    <property type="component" value="Chromosome"/>
</dbReference>
<reference evidence="1 2" key="1">
    <citation type="submission" date="2023-10" db="EMBL/GenBank/DDBJ databases">
        <title>Xenorhabdus taiwanensis sp. nov., a symbiotic bacterium associated with the entomopathogenic nematode Steinernema taiwanensis.</title>
        <authorList>
            <person name="Tseng C.T."/>
            <person name="Shu H.Y."/>
            <person name="Chen M.H."/>
            <person name="Fang Y.J."/>
            <person name="Wu T.L."/>
            <person name="Lin Y.C."/>
            <person name="Huang C.J."/>
        </authorList>
    </citation>
    <scope>NUCLEOTIDE SEQUENCE [LARGE SCALE GENOMIC DNA]</scope>
    <source>
        <strain evidence="1 2">TCT-1</strain>
    </source>
</reference>
<keyword evidence="2" id="KW-1185">Reference proteome</keyword>
<evidence type="ECO:0000313" key="1">
    <source>
        <dbReference type="EMBL" id="BET95527.1"/>
    </source>
</evidence>
<name>A0ABN7BYZ5_9GAMM</name>
<proteinExistence type="predicted"/>
<accession>A0ABN7BYZ5</accession>
<gene>
    <name evidence="1" type="ORF">TCT1_04480</name>
</gene>
<dbReference type="RefSeq" id="WP_374052469.1">
    <property type="nucleotide sequence ID" value="NZ_AP028978.1"/>
</dbReference>